<sequence length="86" mass="9578">MRRRPSICDACARLRQRANPQAVSSIERYVPYCEAFPREVPEEIVFGGFDHRRPYPGDGGIRFEPRAGGESALAAYEREGRPPAGG</sequence>
<evidence type="ECO:0000313" key="1">
    <source>
        <dbReference type="EMBL" id="MBB6348311.1"/>
    </source>
</evidence>
<accession>A0A7X0C727</accession>
<keyword evidence="2" id="KW-1185">Reference proteome</keyword>
<dbReference type="AlphaFoldDB" id="A0A7X0C727"/>
<evidence type="ECO:0000313" key="2">
    <source>
        <dbReference type="Proteomes" id="UP000583800"/>
    </source>
</evidence>
<comment type="caution">
    <text evidence="1">The sequence shown here is derived from an EMBL/GenBank/DDBJ whole genome shotgun (WGS) entry which is preliminary data.</text>
</comment>
<name>A0A7X0C727_9ACTN</name>
<gene>
    <name evidence="1" type="ORF">FHU36_004856</name>
</gene>
<dbReference type="RefSeq" id="WP_185086097.1">
    <property type="nucleotide sequence ID" value="NZ_JACHJB010000002.1"/>
</dbReference>
<protein>
    <submittedName>
        <fullName evidence="1">Uncharacterized protein</fullName>
    </submittedName>
</protein>
<dbReference type="EMBL" id="JACHJB010000002">
    <property type="protein sequence ID" value="MBB6348311.1"/>
    <property type="molecule type" value="Genomic_DNA"/>
</dbReference>
<proteinExistence type="predicted"/>
<dbReference type="Proteomes" id="UP000583800">
    <property type="component" value="Unassembled WGS sequence"/>
</dbReference>
<organism evidence="1 2">
    <name type="scientific">Nonomuraea muscovyensis</name>
    <dbReference type="NCBI Taxonomy" id="1124761"/>
    <lineage>
        <taxon>Bacteria</taxon>
        <taxon>Bacillati</taxon>
        <taxon>Actinomycetota</taxon>
        <taxon>Actinomycetes</taxon>
        <taxon>Streptosporangiales</taxon>
        <taxon>Streptosporangiaceae</taxon>
        <taxon>Nonomuraea</taxon>
    </lineage>
</organism>
<reference evidence="1 2" key="1">
    <citation type="submission" date="2020-08" db="EMBL/GenBank/DDBJ databases">
        <title>Sequencing the genomes of 1000 actinobacteria strains.</title>
        <authorList>
            <person name="Klenk H.-P."/>
        </authorList>
    </citation>
    <scope>NUCLEOTIDE SEQUENCE [LARGE SCALE GENOMIC DNA]</scope>
    <source>
        <strain evidence="1 2">DSM 45913</strain>
    </source>
</reference>